<reference evidence="2 3" key="1">
    <citation type="submission" date="2019-12" db="EMBL/GenBank/DDBJ databases">
        <authorList>
            <person name="Alioto T."/>
            <person name="Alioto T."/>
            <person name="Gomez Garrido J."/>
        </authorList>
    </citation>
    <scope>NUCLEOTIDE SEQUENCE [LARGE SCALE GENOMIC DNA]</scope>
</reference>
<dbReference type="Proteomes" id="UP000594638">
    <property type="component" value="Unassembled WGS sequence"/>
</dbReference>
<comment type="caution">
    <text evidence="2">The sequence shown here is derived from an EMBL/GenBank/DDBJ whole genome shotgun (WGS) entry which is preliminary data.</text>
</comment>
<keyword evidence="3" id="KW-1185">Reference proteome</keyword>
<gene>
    <name evidence="2" type="ORF">OLEA9_A120946</name>
</gene>
<proteinExistence type="predicted"/>
<dbReference type="Gramene" id="OE9A120946T1">
    <property type="protein sequence ID" value="OE9A120946C1"/>
    <property type="gene ID" value="OE9A120946"/>
</dbReference>
<evidence type="ECO:0000313" key="3">
    <source>
        <dbReference type="Proteomes" id="UP000594638"/>
    </source>
</evidence>
<protein>
    <submittedName>
        <fullName evidence="2">Uncharacterized protein</fullName>
    </submittedName>
</protein>
<dbReference type="AlphaFoldDB" id="A0A8S0QB66"/>
<feature type="region of interest" description="Disordered" evidence="1">
    <location>
        <begin position="107"/>
        <end position="129"/>
    </location>
</feature>
<accession>A0A8S0QB66</accession>
<sequence length="157" mass="17354">MDVESTMLGVLDGEQAVSNDLLLDRAIAKGNVEATQDAFVMDLLESIADRVIREDEMGLYDQNNAQGVINETGSKMAVRTGEEHTSKAFSRNANSTHLKRYVRRNQDVGRPVEGAEQHPDLTMFDGDPGNELEELAIVTYETDPPENISSNETEKGR</sequence>
<organism evidence="2 3">
    <name type="scientific">Olea europaea subsp. europaea</name>
    <dbReference type="NCBI Taxonomy" id="158383"/>
    <lineage>
        <taxon>Eukaryota</taxon>
        <taxon>Viridiplantae</taxon>
        <taxon>Streptophyta</taxon>
        <taxon>Embryophyta</taxon>
        <taxon>Tracheophyta</taxon>
        <taxon>Spermatophyta</taxon>
        <taxon>Magnoliopsida</taxon>
        <taxon>eudicotyledons</taxon>
        <taxon>Gunneridae</taxon>
        <taxon>Pentapetalae</taxon>
        <taxon>asterids</taxon>
        <taxon>lamiids</taxon>
        <taxon>Lamiales</taxon>
        <taxon>Oleaceae</taxon>
        <taxon>Oleeae</taxon>
        <taxon>Olea</taxon>
    </lineage>
</organism>
<evidence type="ECO:0000313" key="2">
    <source>
        <dbReference type="EMBL" id="CAA2965788.1"/>
    </source>
</evidence>
<evidence type="ECO:0000256" key="1">
    <source>
        <dbReference type="SAM" id="MobiDB-lite"/>
    </source>
</evidence>
<dbReference type="EMBL" id="CACTIH010001849">
    <property type="protein sequence ID" value="CAA2965788.1"/>
    <property type="molecule type" value="Genomic_DNA"/>
</dbReference>
<name>A0A8S0QB66_OLEEU</name>